<keyword evidence="1" id="KW-0489">Methyltransferase</keyword>
<sequence>MASSPTKYASTIAELKALSGIIQASLHTIETVLQDQKIDFPSPHTPFTLESEAARMIPQVAIAFSSIVSASMQLVYSVQSPMTTMLSVPFQYVMSACLGLAALSNASEACREAGAQGAHIDDIAHSSGTDPSKLARALRVLATNHIFVEVSPDVFANNRLSSCLDTGKSISEIMSNPQHKHVGTFGVAAGVGHCADEGMKAMAYLQDALLDPMLGFSEEPNGTAFNMAFNTKLPMFEWFEQKGNEGRLLRFAITMEAAKRTRKYQAILEGFDWEGLPMNSIVVDVGGGIGSESLTLAKHHPHLQFVVQDREQVVNQAKSYWSEAFPDALASGRITLEAHDFFAQQPAREVGVFILRNILHDWSDKYCLNILKNLRSIATPHTRLIIIDSLMNYACIDPKLVSIPGAQRNTPPEPLLPNGGCASALKYFVDIQMLSLFNGKERTTRQFQELMRAAGWRLSEIHETGIGSASTQKAIGVPM</sequence>
<keyword evidence="3" id="KW-0949">S-adenosyl-L-methionine</keyword>
<dbReference type="SUPFAM" id="SSF46785">
    <property type="entry name" value="Winged helix' DNA-binding domain"/>
    <property type="match status" value="1"/>
</dbReference>
<dbReference type="InterPro" id="IPR036388">
    <property type="entry name" value="WH-like_DNA-bd_sf"/>
</dbReference>
<evidence type="ECO:0000256" key="3">
    <source>
        <dbReference type="ARBA" id="ARBA00022691"/>
    </source>
</evidence>
<dbReference type="Gene3D" id="3.40.50.150">
    <property type="entry name" value="Vaccinia Virus protein VP39"/>
    <property type="match status" value="1"/>
</dbReference>
<organism evidence="5 6">
    <name type="scientific">Phlebiopsis gigantea (strain 11061_1 CR5-6)</name>
    <name type="common">White-rot fungus</name>
    <name type="synonym">Peniophora gigantea</name>
    <dbReference type="NCBI Taxonomy" id="745531"/>
    <lineage>
        <taxon>Eukaryota</taxon>
        <taxon>Fungi</taxon>
        <taxon>Dikarya</taxon>
        <taxon>Basidiomycota</taxon>
        <taxon>Agaricomycotina</taxon>
        <taxon>Agaricomycetes</taxon>
        <taxon>Polyporales</taxon>
        <taxon>Phanerochaetaceae</taxon>
        <taxon>Phlebiopsis</taxon>
    </lineage>
</organism>
<name>A0A0C3S3S1_PHLG1</name>
<dbReference type="InterPro" id="IPR016461">
    <property type="entry name" value="COMT-like"/>
</dbReference>
<protein>
    <recommendedName>
        <fullName evidence="4">O-methyltransferase C-terminal domain-containing protein</fullName>
    </recommendedName>
</protein>
<dbReference type="PROSITE" id="PS51683">
    <property type="entry name" value="SAM_OMT_II"/>
    <property type="match status" value="1"/>
</dbReference>
<dbReference type="HOGENOM" id="CLU_005533_0_3_1"/>
<dbReference type="SUPFAM" id="SSF53335">
    <property type="entry name" value="S-adenosyl-L-methionine-dependent methyltransferases"/>
    <property type="match status" value="1"/>
</dbReference>
<evidence type="ECO:0000259" key="4">
    <source>
        <dbReference type="Pfam" id="PF00891"/>
    </source>
</evidence>
<evidence type="ECO:0000313" key="5">
    <source>
        <dbReference type="EMBL" id="KIP10236.1"/>
    </source>
</evidence>
<gene>
    <name evidence="5" type="ORF">PHLGIDRAFT_266603</name>
</gene>
<evidence type="ECO:0000256" key="2">
    <source>
        <dbReference type="ARBA" id="ARBA00022679"/>
    </source>
</evidence>
<dbReference type="GO" id="GO:0032259">
    <property type="term" value="P:methylation"/>
    <property type="evidence" value="ECO:0007669"/>
    <property type="project" value="UniProtKB-KW"/>
</dbReference>
<dbReference type="Pfam" id="PF00891">
    <property type="entry name" value="Methyltransf_2"/>
    <property type="match status" value="1"/>
</dbReference>
<dbReference type="PANTHER" id="PTHR43712:SF2">
    <property type="entry name" value="O-METHYLTRANSFERASE CICE"/>
    <property type="match status" value="1"/>
</dbReference>
<keyword evidence="6" id="KW-1185">Reference proteome</keyword>
<dbReference type="Gene3D" id="1.10.10.10">
    <property type="entry name" value="Winged helix-like DNA-binding domain superfamily/Winged helix DNA-binding domain"/>
    <property type="match status" value="1"/>
</dbReference>
<dbReference type="AlphaFoldDB" id="A0A0C3S3S1"/>
<dbReference type="OrthoDB" id="2410195at2759"/>
<dbReference type="EMBL" id="KN840457">
    <property type="protein sequence ID" value="KIP10236.1"/>
    <property type="molecule type" value="Genomic_DNA"/>
</dbReference>
<accession>A0A0C3S3S1</accession>
<proteinExistence type="predicted"/>
<dbReference type="InterPro" id="IPR036390">
    <property type="entry name" value="WH_DNA-bd_sf"/>
</dbReference>
<dbReference type="PANTHER" id="PTHR43712">
    <property type="entry name" value="PUTATIVE (AFU_ORTHOLOGUE AFUA_4G14580)-RELATED"/>
    <property type="match status" value="1"/>
</dbReference>
<evidence type="ECO:0000313" key="6">
    <source>
        <dbReference type="Proteomes" id="UP000053257"/>
    </source>
</evidence>
<reference evidence="5 6" key="1">
    <citation type="journal article" date="2014" name="PLoS Genet.">
        <title>Analysis of the Phlebiopsis gigantea genome, transcriptome and secretome provides insight into its pioneer colonization strategies of wood.</title>
        <authorList>
            <person name="Hori C."/>
            <person name="Ishida T."/>
            <person name="Igarashi K."/>
            <person name="Samejima M."/>
            <person name="Suzuki H."/>
            <person name="Master E."/>
            <person name="Ferreira P."/>
            <person name="Ruiz-Duenas F.J."/>
            <person name="Held B."/>
            <person name="Canessa P."/>
            <person name="Larrondo L.F."/>
            <person name="Schmoll M."/>
            <person name="Druzhinina I.S."/>
            <person name="Kubicek C.P."/>
            <person name="Gaskell J.A."/>
            <person name="Kersten P."/>
            <person name="St John F."/>
            <person name="Glasner J."/>
            <person name="Sabat G."/>
            <person name="Splinter BonDurant S."/>
            <person name="Syed K."/>
            <person name="Yadav J."/>
            <person name="Mgbeahuruike A.C."/>
            <person name="Kovalchuk A."/>
            <person name="Asiegbu F.O."/>
            <person name="Lackner G."/>
            <person name="Hoffmeister D."/>
            <person name="Rencoret J."/>
            <person name="Gutierrez A."/>
            <person name="Sun H."/>
            <person name="Lindquist E."/>
            <person name="Barry K."/>
            <person name="Riley R."/>
            <person name="Grigoriev I.V."/>
            <person name="Henrissat B."/>
            <person name="Kues U."/>
            <person name="Berka R.M."/>
            <person name="Martinez A.T."/>
            <person name="Covert S.F."/>
            <person name="Blanchette R.A."/>
            <person name="Cullen D."/>
        </authorList>
    </citation>
    <scope>NUCLEOTIDE SEQUENCE [LARGE SCALE GENOMIC DNA]</scope>
    <source>
        <strain evidence="5 6">11061_1 CR5-6</strain>
    </source>
</reference>
<dbReference type="InterPro" id="IPR001077">
    <property type="entry name" value="COMT_C"/>
</dbReference>
<dbReference type="InterPro" id="IPR029063">
    <property type="entry name" value="SAM-dependent_MTases_sf"/>
</dbReference>
<dbReference type="Proteomes" id="UP000053257">
    <property type="component" value="Unassembled WGS sequence"/>
</dbReference>
<evidence type="ECO:0000256" key="1">
    <source>
        <dbReference type="ARBA" id="ARBA00022603"/>
    </source>
</evidence>
<feature type="domain" description="O-methyltransferase C-terminal" evidence="4">
    <location>
        <begin position="221"/>
        <end position="393"/>
    </location>
</feature>
<dbReference type="GO" id="GO:0008171">
    <property type="term" value="F:O-methyltransferase activity"/>
    <property type="evidence" value="ECO:0007669"/>
    <property type="project" value="InterPro"/>
</dbReference>
<keyword evidence="2" id="KW-0808">Transferase</keyword>